<dbReference type="EMBL" id="CP036274">
    <property type="protein sequence ID" value="QDU31163.1"/>
    <property type="molecule type" value="Genomic_DNA"/>
</dbReference>
<keyword evidence="1" id="KW-0732">Signal</keyword>
<dbReference type="RefSeq" id="WP_145097836.1">
    <property type="nucleotide sequence ID" value="NZ_CP036274.1"/>
</dbReference>
<dbReference type="InterPro" id="IPR002372">
    <property type="entry name" value="PQQ_rpt_dom"/>
</dbReference>
<keyword evidence="4" id="KW-1185">Reference proteome</keyword>
<dbReference type="InterPro" id="IPR011047">
    <property type="entry name" value="Quinoprotein_ADH-like_sf"/>
</dbReference>
<gene>
    <name evidence="3" type="ORF">ETAA8_63160</name>
</gene>
<evidence type="ECO:0000259" key="2">
    <source>
        <dbReference type="Pfam" id="PF13360"/>
    </source>
</evidence>
<evidence type="ECO:0000313" key="3">
    <source>
        <dbReference type="EMBL" id="QDU31163.1"/>
    </source>
</evidence>
<dbReference type="PANTHER" id="PTHR34512:SF30">
    <property type="entry name" value="OUTER MEMBRANE PROTEIN ASSEMBLY FACTOR BAMB"/>
    <property type="match status" value="1"/>
</dbReference>
<dbReference type="SUPFAM" id="SSF50998">
    <property type="entry name" value="Quinoprotein alcohol dehydrogenase-like"/>
    <property type="match status" value="1"/>
</dbReference>
<evidence type="ECO:0000313" key="4">
    <source>
        <dbReference type="Proteomes" id="UP000315017"/>
    </source>
</evidence>
<reference evidence="3 4" key="1">
    <citation type="submission" date="2019-02" db="EMBL/GenBank/DDBJ databases">
        <title>Deep-cultivation of Planctomycetes and their phenomic and genomic characterization uncovers novel biology.</title>
        <authorList>
            <person name="Wiegand S."/>
            <person name="Jogler M."/>
            <person name="Boedeker C."/>
            <person name="Pinto D."/>
            <person name="Vollmers J."/>
            <person name="Rivas-Marin E."/>
            <person name="Kohn T."/>
            <person name="Peeters S.H."/>
            <person name="Heuer A."/>
            <person name="Rast P."/>
            <person name="Oberbeckmann S."/>
            <person name="Bunk B."/>
            <person name="Jeske O."/>
            <person name="Meyerdierks A."/>
            <person name="Storesund J.E."/>
            <person name="Kallscheuer N."/>
            <person name="Luecker S."/>
            <person name="Lage O.M."/>
            <person name="Pohl T."/>
            <person name="Merkel B.J."/>
            <person name="Hornburger P."/>
            <person name="Mueller R.-W."/>
            <person name="Bruemmer F."/>
            <person name="Labrenz M."/>
            <person name="Spormann A.M."/>
            <person name="Op den Camp H."/>
            <person name="Overmann J."/>
            <person name="Amann R."/>
            <person name="Jetten M.S.M."/>
            <person name="Mascher T."/>
            <person name="Medema M.H."/>
            <person name="Devos D.P."/>
            <person name="Kaster A.-K."/>
            <person name="Ovreas L."/>
            <person name="Rohde M."/>
            <person name="Galperin M.Y."/>
            <person name="Jogler C."/>
        </authorList>
    </citation>
    <scope>NUCLEOTIDE SEQUENCE [LARGE SCALE GENOMIC DNA]</scope>
    <source>
        <strain evidence="3 4">ETA_A8</strain>
    </source>
</reference>
<dbReference type="Gene3D" id="2.130.10.10">
    <property type="entry name" value="YVTN repeat-like/Quinoprotein amine dehydrogenase"/>
    <property type="match status" value="1"/>
</dbReference>
<dbReference type="Proteomes" id="UP000315017">
    <property type="component" value="Chromosome"/>
</dbReference>
<dbReference type="InterPro" id="IPR015943">
    <property type="entry name" value="WD40/YVTN_repeat-like_dom_sf"/>
</dbReference>
<feature type="domain" description="Pyrrolo-quinoline quinone repeat" evidence="2">
    <location>
        <begin position="81"/>
        <end position="334"/>
    </location>
</feature>
<dbReference type="Pfam" id="PF13360">
    <property type="entry name" value="PQQ_2"/>
    <property type="match status" value="1"/>
</dbReference>
<accession>A0A517YLS0</accession>
<proteinExistence type="predicted"/>
<evidence type="ECO:0000256" key="1">
    <source>
        <dbReference type="SAM" id="SignalP"/>
    </source>
</evidence>
<protein>
    <submittedName>
        <fullName evidence="3">Outer membrane biogenesis protein BamB</fullName>
    </submittedName>
</protein>
<feature type="signal peptide" evidence="1">
    <location>
        <begin position="1"/>
        <end position="21"/>
    </location>
</feature>
<organism evidence="3 4">
    <name type="scientific">Anatilimnocola aggregata</name>
    <dbReference type="NCBI Taxonomy" id="2528021"/>
    <lineage>
        <taxon>Bacteria</taxon>
        <taxon>Pseudomonadati</taxon>
        <taxon>Planctomycetota</taxon>
        <taxon>Planctomycetia</taxon>
        <taxon>Pirellulales</taxon>
        <taxon>Pirellulaceae</taxon>
        <taxon>Anatilimnocola</taxon>
    </lineage>
</organism>
<sequence precursor="true">MLIHRGLSLLLLLVVVSALHAGDWPQILGPNRDGHADGEKLAEKWPAAGLKPAWTYSLGSGYAGPAIVGKQVIVFHRRDDEEIVESVDLTTGKLIWRTAFLATYRGGIDSDTGPRCVPVVAGDSVYVFGAAGDLHCVDLTNGKERWSRSLFADYGGDENYFGAGSTPLVIGDRVICNVGGNKAGLVGVDAKTGKTVWQGTEEGTSYSSPTTVTIAGKPQALFVTRLNALLVDPVTGTTSKLLPFGARGPTVNAATPLVFDGTVFLTASYNIDAVLATIQSPAEVRWHDGDTLSSQYVTPIYHKGYLYGIHGREDSNTPGAFRCIEAKTGKLAWEKPSFGIAHLILAGDKILLAKLNGELILAAADSTAYRELGRASIAADKTRAIPALSQGCFFTRTTENGQGKLICVRVGE</sequence>
<feature type="chain" id="PRO_5021861361" evidence="1">
    <location>
        <begin position="22"/>
        <end position="412"/>
    </location>
</feature>
<name>A0A517YLS0_9BACT</name>
<dbReference type="KEGG" id="aagg:ETAA8_63160"/>
<dbReference type="PANTHER" id="PTHR34512">
    <property type="entry name" value="CELL SURFACE PROTEIN"/>
    <property type="match status" value="1"/>
</dbReference>
<dbReference type="OrthoDB" id="9815737at2"/>
<dbReference type="AlphaFoldDB" id="A0A517YLS0"/>